<evidence type="ECO:0000256" key="3">
    <source>
        <dbReference type="ARBA" id="ARBA00022989"/>
    </source>
</evidence>
<feature type="transmembrane region" description="Helical" evidence="7">
    <location>
        <begin position="242"/>
        <end position="264"/>
    </location>
</feature>
<dbReference type="GO" id="GO:0016020">
    <property type="term" value="C:membrane"/>
    <property type="evidence" value="ECO:0007669"/>
    <property type="project" value="UniProtKB-SubCell"/>
</dbReference>
<dbReference type="Proteomes" id="UP001153555">
    <property type="component" value="Unassembled WGS sequence"/>
</dbReference>
<keyword evidence="4 7" id="KW-0472">Membrane</keyword>
<dbReference type="EMBL" id="CACSLK010027831">
    <property type="protein sequence ID" value="CAA0831053.1"/>
    <property type="molecule type" value="Genomic_DNA"/>
</dbReference>
<comment type="subcellular location">
    <subcellularLocation>
        <location evidence="1">Membrane</location>
        <topology evidence="1">Single-pass membrane protein</topology>
    </subcellularLocation>
</comment>
<evidence type="ECO:0000256" key="6">
    <source>
        <dbReference type="SAM" id="MobiDB-lite"/>
    </source>
</evidence>
<evidence type="ECO:0000313" key="9">
    <source>
        <dbReference type="Proteomes" id="UP001153555"/>
    </source>
</evidence>
<feature type="region of interest" description="Disordered" evidence="6">
    <location>
        <begin position="173"/>
        <end position="207"/>
    </location>
</feature>
<keyword evidence="2 7" id="KW-0812">Transmembrane</keyword>
<accession>A0A9N7RIE2</accession>
<organism evidence="8 9">
    <name type="scientific">Striga hermonthica</name>
    <name type="common">Purple witchweed</name>
    <name type="synonym">Buchnera hermonthica</name>
    <dbReference type="NCBI Taxonomy" id="68872"/>
    <lineage>
        <taxon>Eukaryota</taxon>
        <taxon>Viridiplantae</taxon>
        <taxon>Streptophyta</taxon>
        <taxon>Embryophyta</taxon>
        <taxon>Tracheophyta</taxon>
        <taxon>Spermatophyta</taxon>
        <taxon>Magnoliopsida</taxon>
        <taxon>eudicotyledons</taxon>
        <taxon>Gunneridae</taxon>
        <taxon>Pentapetalae</taxon>
        <taxon>asterids</taxon>
        <taxon>lamiids</taxon>
        <taxon>Lamiales</taxon>
        <taxon>Orobanchaceae</taxon>
        <taxon>Buchnereae</taxon>
        <taxon>Striga</taxon>
    </lineage>
</organism>
<dbReference type="AlphaFoldDB" id="A0A9N7RIE2"/>
<name>A0A9N7RIE2_STRHE</name>
<dbReference type="OrthoDB" id="1878996at2759"/>
<sequence length="391" mass="44168">MPSSDGHGPIPFASFRRSILTIRADQVHSETAHDSNIQNLDSFQNQILSRFNDLSKANSDELLSVSWIHKLLDAFTACLEDFTSILSENKALLSKPPADRLASDYFERAIKAMDVFNAARDGVETIRLWQKHLEIIVCALDSQKRTTGEGQFRRARKALMDLALLMLDDKDGGPVFSSRNRSFGRKGKETQQQHQHQRGPSGHARSLSWSVSHNWSASKQLQSIAYNLLPPRANDVSATNGLAVLIFSMSFVLMFVLWVLVAAVPCQDRGVQVHFAIPRQFSWSTPLFLIQSRVLDESKKRDRRNSCGLLREIYQIEKSVHRMTDLMDAAQFPLPEEVRNEVNENMSELSGVCEVCKTGLDPLERKLRETFRKVMNCRAEGIELLGKGTEP</sequence>
<evidence type="ECO:0008006" key="10">
    <source>
        <dbReference type="Google" id="ProtNLM"/>
    </source>
</evidence>
<reference evidence="8" key="1">
    <citation type="submission" date="2019-12" db="EMBL/GenBank/DDBJ databases">
        <authorList>
            <person name="Scholes J."/>
        </authorList>
    </citation>
    <scope>NUCLEOTIDE SEQUENCE</scope>
</reference>
<keyword evidence="3 7" id="KW-1133">Transmembrane helix</keyword>
<evidence type="ECO:0000256" key="1">
    <source>
        <dbReference type="ARBA" id="ARBA00004167"/>
    </source>
</evidence>
<dbReference type="Pfam" id="PF05633">
    <property type="entry name" value="ROH1-like"/>
    <property type="match status" value="1"/>
</dbReference>
<gene>
    <name evidence="8" type="ORF">SHERM_26436</name>
</gene>
<evidence type="ECO:0000256" key="7">
    <source>
        <dbReference type="SAM" id="Phobius"/>
    </source>
</evidence>
<evidence type="ECO:0000313" key="8">
    <source>
        <dbReference type="EMBL" id="CAA0831053.1"/>
    </source>
</evidence>
<keyword evidence="9" id="KW-1185">Reference proteome</keyword>
<proteinExistence type="inferred from homology"/>
<evidence type="ECO:0000256" key="5">
    <source>
        <dbReference type="ARBA" id="ARBA00035114"/>
    </source>
</evidence>
<dbReference type="PANTHER" id="PTHR31509">
    <property type="entry name" value="BPS1-LIKE PROTEIN"/>
    <property type="match status" value="1"/>
</dbReference>
<evidence type="ECO:0000256" key="2">
    <source>
        <dbReference type="ARBA" id="ARBA00022692"/>
    </source>
</evidence>
<comment type="similarity">
    <text evidence="5">Belongs to the ROH1 family.</text>
</comment>
<protein>
    <recommendedName>
        <fullName evidence="10">BYPASS-related protein</fullName>
    </recommendedName>
</protein>
<dbReference type="InterPro" id="IPR008511">
    <property type="entry name" value="ROH1-like"/>
</dbReference>
<comment type="caution">
    <text evidence="8">The sequence shown here is derived from an EMBL/GenBank/DDBJ whole genome shotgun (WGS) entry which is preliminary data.</text>
</comment>
<evidence type="ECO:0000256" key="4">
    <source>
        <dbReference type="ARBA" id="ARBA00023136"/>
    </source>
</evidence>